<evidence type="ECO:0000313" key="1">
    <source>
        <dbReference type="EMBL" id="TCP23698.1"/>
    </source>
</evidence>
<dbReference type="AlphaFoldDB" id="A0A4R2NQP2"/>
<comment type="caution">
    <text evidence="1">The sequence shown here is derived from an EMBL/GenBank/DDBJ whole genome shotgun (WGS) entry which is preliminary data.</text>
</comment>
<name>A0A4R2NQP2_9FLAO</name>
<dbReference type="EMBL" id="SLXM01000008">
    <property type="protein sequence ID" value="TCP23698.1"/>
    <property type="molecule type" value="Genomic_DNA"/>
</dbReference>
<gene>
    <name evidence="1" type="ORF">EV195_108171</name>
</gene>
<keyword evidence="2" id="KW-1185">Reference proteome</keyword>
<reference evidence="1 2" key="1">
    <citation type="submission" date="2019-03" db="EMBL/GenBank/DDBJ databases">
        <title>Genomic Encyclopedia of Type Strains, Phase IV (KMG-IV): sequencing the most valuable type-strain genomes for metagenomic binning, comparative biology and taxonomic classification.</title>
        <authorList>
            <person name="Goeker M."/>
        </authorList>
    </citation>
    <scope>NUCLEOTIDE SEQUENCE [LARGE SCALE GENOMIC DNA]</scope>
    <source>
        <strain evidence="1 2">DSM 14836</strain>
    </source>
</reference>
<evidence type="ECO:0000313" key="2">
    <source>
        <dbReference type="Proteomes" id="UP000294564"/>
    </source>
</evidence>
<protein>
    <submittedName>
        <fullName evidence="1">Uncharacterized protein</fullName>
    </submittedName>
</protein>
<dbReference type="Proteomes" id="UP000294564">
    <property type="component" value="Unassembled WGS sequence"/>
</dbReference>
<proteinExistence type="predicted"/>
<sequence>MSKHIPNYEGLGSNGQTEKLTLLEKLALWVRDFLENAE</sequence>
<accession>A0A4R2NQP2</accession>
<organism evidence="1 2">
    <name type="scientific">Tenacibaculum skagerrakense</name>
    <dbReference type="NCBI Taxonomy" id="186571"/>
    <lineage>
        <taxon>Bacteria</taxon>
        <taxon>Pseudomonadati</taxon>
        <taxon>Bacteroidota</taxon>
        <taxon>Flavobacteriia</taxon>
        <taxon>Flavobacteriales</taxon>
        <taxon>Flavobacteriaceae</taxon>
        <taxon>Tenacibaculum</taxon>
    </lineage>
</organism>